<reference evidence="2" key="1">
    <citation type="submission" date="2014-09" db="EMBL/GenBank/DDBJ databases">
        <title>Genome sequence of the luminous mushroom Mycena chlorophos for searching fungal bioluminescence genes.</title>
        <authorList>
            <person name="Tanaka Y."/>
            <person name="Kasuga D."/>
            <person name="Oba Y."/>
            <person name="Hase S."/>
            <person name="Sato K."/>
            <person name="Oba Y."/>
            <person name="Sakakibara Y."/>
        </authorList>
    </citation>
    <scope>NUCLEOTIDE SEQUENCE</scope>
</reference>
<dbReference type="InterPro" id="IPR011990">
    <property type="entry name" value="TPR-like_helical_dom_sf"/>
</dbReference>
<name>A0ABQ0M085_MYCCL</name>
<dbReference type="InterPro" id="IPR053185">
    <property type="entry name" value="SET_domain_protein"/>
</dbReference>
<dbReference type="InterPro" id="IPR001214">
    <property type="entry name" value="SET_dom"/>
</dbReference>
<dbReference type="Proteomes" id="UP000815677">
    <property type="component" value="Unassembled WGS sequence"/>
</dbReference>
<organism evidence="2 3">
    <name type="scientific">Mycena chlorophos</name>
    <name type="common">Agaric fungus</name>
    <name type="synonym">Agaricus chlorophos</name>
    <dbReference type="NCBI Taxonomy" id="658473"/>
    <lineage>
        <taxon>Eukaryota</taxon>
        <taxon>Fungi</taxon>
        <taxon>Dikarya</taxon>
        <taxon>Basidiomycota</taxon>
        <taxon>Agaricomycotina</taxon>
        <taxon>Agaricomycetes</taxon>
        <taxon>Agaricomycetidae</taxon>
        <taxon>Agaricales</taxon>
        <taxon>Marasmiineae</taxon>
        <taxon>Mycenaceae</taxon>
        <taxon>Mycena</taxon>
    </lineage>
</organism>
<dbReference type="Pfam" id="PF00856">
    <property type="entry name" value="SET"/>
    <property type="match status" value="1"/>
</dbReference>
<dbReference type="Gene3D" id="1.25.40.10">
    <property type="entry name" value="Tetratricopeptide repeat domain"/>
    <property type="match status" value="1"/>
</dbReference>
<dbReference type="SMART" id="SM00317">
    <property type="entry name" value="SET"/>
    <property type="match status" value="1"/>
</dbReference>
<proteinExistence type="predicted"/>
<dbReference type="PROSITE" id="PS50280">
    <property type="entry name" value="SET"/>
    <property type="match status" value="1"/>
</dbReference>
<keyword evidence="3" id="KW-1185">Reference proteome</keyword>
<dbReference type="SUPFAM" id="SSF82199">
    <property type="entry name" value="SET domain"/>
    <property type="match status" value="1"/>
</dbReference>
<dbReference type="CDD" id="cd20071">
    <property type="entry name" value="SET_SMYD"/>
    <property type="match status" value="1"/>
</dbReference>
<dbReference type="PANTHER" id="PTHR47332:SF4">
    <property type="entry name" value="SET DOMAIN-CONTAINING PROTEIN 5"/>
    <property type="match status" value="1"/>
</dbReference>
<dbReference type="EMBL" id="DF849259">
    <property type="protein sequence ID" value="GAT56227.1"/>
    <property type="molecule type" value="Genomic_DNA"/>
</dbReference>
<dbReference type="Gene3D" id="2.170.270.10">
    <property type="entry name" value="SET domain"/>
    <property type="match status" value="1"/>
</dbReference>
<accession>A0ABQ0M085</accession>
<sequence>MKRGFLKTEKASGARSRSFNNLNLTTSVVPLQNAPFNFSPFSRVISRDPYIVEADDRLRGSDSVQFLFFPSNIPTSVFVDTLKNIHTFEKWINQAQRTPPPNSAAPAFAIRGCAGKGLGVFAQRAIRRGELIMAERPVYVSRPGISTIANSGEAFYESALAGLSPDAQRSVLALRNAQPPDNGVGAILGRLHTNALVAKPPFDPSARYLALFPNLCRLNHDCTPNSHYSFSSETFTGRILAVRAIEEGEELTLGYVDLVAPRDARRVGLREKYHFECTCPTCELPEEKLLVSDAKRRVIAAYFARLGGGTKIPADASLEEVKQLIKHAEDDGLVEALSILVVSALRLAKKAKNHHEEIKYVVDGVNWMRILEGNDAPGFCVMAKRLGMEPEELVEVFDCGEPIDYARFKELLERGRKE</sequence>
<evidence type="ECO:0000313" key="2">
    <source>
        <dbReference type="EMBL" id="GAT56227.1"/>
    </source>
</evidence>
<evidence type="ECO:0000313" key="3">
    <source>
        <dbReference type="Proteomes" id="UP000815677"/>
    </source>
</evidence>
<dbReference type="InterPro" id="IPR046341">
    <property type="entry name" value="SET_dom_sf"/>
</dbReference>
<gene>
    <name evidence="2" type="ORF">MCHLO_12910</name>
</gene>
<dbReference type="PANTHER" id="PTHR47332">
    <property type="entry name" value="SET DOMAIN-CONTAINING PROTEIN 5"/>
    <property type="match status" value="1"/>
</dbReference>
<protein>
    <recommendedName>
        <fullName evidence="1">SET domain-containing protein</fullName>
    </recommendedName>
</protein>
<feature type="domain" description="SET" evidence="1">
    <location>
        <begin position="106"/>
        <end position="256"/>
    </location>
</feature>
<evidence type="ECO:0000259" key="1">
    <source>
        <dbReference type="PROSITE" id="PS50280"/>
    </source>
</evidence>